<evidence type="ECO:0000256" key="1">
    <source>
        <dbReference type="SAM" id="MobiDB-lite"/>
    </source>
</evidence>
<gene>
    <name evidence="2" type="ORF">FF38_10557</name>
</gene>
<feature type="compositionally biased region" description="Low complexity" evidence="1">
    <location>
        <begin position="1"/>
        <end position="27"/>
    </location>
</feature>
<dbReference type="AlphaFoldDB" id="A0A0L0CIG6"/>
<evidence type="ECO:0000313" key="3">
    <source>
        <dbReference type="Proteomes" id="UP000037069"/>
    </source>
</evidence>
<feature type="region of interest" description="Disordered" evidence="1">
    <location>
        <begin position="1"/>
        <end position="44"/>
    </location>
</feature>
<sequence length="124" mass="13866">MDYLSSSSFSLSQAESKTTTSAKSTSKVRVPQKKPRKERLDNGKAILSQSCQKKTPGRSLLCSLRCLSDYRTAKIPIDQQEGADWKGLEKDTKIPKTTDNVKESNSKSDSPKKNWCPLQNWRGA</sequence>
<evidence type="ECO:0000313" key="2">
    <source>
        <dbReference type="EMBL" id="KNC31997.1"/>
    </source>
</evidence>
<organism evidence="2 3">
    <name type="scientific">Lucilia cuprina</name>
    <name type="common">Green bottle fly</name>
    <name type="synonym">Australian sheep blowfly</name>
    <dbReference type="NCBI Taxonomy" id="7375"/>
    <lineage>
        <taxon>Eukaryota</taxon>
        <taxon>Metazoa</taxon>
        <taxon>Ecdysozoa</taxon>
        <taxon>Arthropoda</taxon>
        <taxon>Hexapoda</taxon>
        <taxon>Insecta</taxon>
        <taxon>Pterygota</taxon>
        <taxon>Neoptera</taxon>
        <taxon>Endopterygota</taxon>
        <taxon>Diptera</taxon>
        <taxon>Brachycera</taxon>
        <taxon>Muscomorpha</taxon>
        <taxon>Oestroidea</taxon>
        <taxon>Calliphoridae</taxon>
        <taxon>Luciliinae</taxon>
        <taxon>Lucilia</taxon>
    </lineage>
</organism>
<comment type="caution">
    <text evidence="2">The sequence shown here is derived from an EMBL/GenBank/DDBJ whole genome shotgun (WGS) entry which is preliminary data.</text>
</comment>
<name>A0A0L0CIG6_LUCCU</name>
<dbReference type="Proteomes" id="UP000037069">
    <property type="component" value="Unassembled WGS sequence"/>
</dbReference>
<proteinExistence type="predicted"/>
<reference evidence="2 3" key="1">
    <citation type="journal article" date="2015" name="Nat. Commun.">
        <title>Lucilia cuprina genome unlocks parasitic fly biology to underpin future interventions.</title>
        <authorList>
            <person name="Anstead C.A."/>
            <person name="Korhonen P.K."/>
            <person name="Young N.D."/>
            <person name="Hall R.S."/>
            <person name="Jex A.R."/>
            <person name="Murali S.C."/>
            <person name="Hughes D.S."/>
            <person name="Lee S.F."/>
            <person name="Perry T."/>
            <person name="Stroehlein A.J."/>
            <person name="Ansell B.R."/>
            <person name="Breugelmans B."/>
            <person name="Hofmann A."/>
            <person name="Qu J."/>
            <person name="Dugan S."/>
            <person name="Lee S.L."/>
            <person name="Chao H."/>
            <person name="Dinh H."/>
            <person name="Han Y."/>
            <person name="Doddapaneni H.V."/>
            <person name="Worley K.C."/>
            <person name="Muzny D.M."/>
            <person name="Ioannidis P."/>
            <person name="Waterhouse R.M."/>
            <person name="Zdobnov E.M."/>
            <person name="James P.J."/>
            <person name="Bagnall N.H."/>
            <person name="Kotze A.C."/>
            <person name="Gibbs R.A."/>
            <person name="Richards S."/>
            <person name="Batterham P."/>
            <person name="Gasser R.B."/>
        </authorList>
    </citation>
    <scope>NUCLEOTIDE SEQUENCE [LARGE SCALE GENOMIC DNA]</scope>
    <source>
        <strain evidence="2 3">LS</strain>
        <tissue evidence="2">Full body</tissue>
    </source>
</reference>
<accession>A0A0L0CIG6</accession>
<keyword evidence="3" id="KW-1185">Reference proteome</keyword>
<feature type="compositionally biased region" description="Basic and acidic residues" evidence="1">
    <location>
        <begin position="86"/>
        <end position="112"/>
    </location>
</feature>
<protein>
    <submittedName>
        <fullName evidence="2">Uncharacterized protein</fullName>
    </submittedName>
</protein>
<dbReference type="EMBL" id="JRES01000352">
    <property type="protein sequence ID" value="KNC31997.1"/>
    <property type="molecule type" value="Genomic_DNA"/>
</dbReference>
<feature type="region of interest" description="Disordered" evidence="1">
    <location>
        <begin position="86"/>
        <end position="124"/>
    </location>
</feature>